<feature type="non-terminal residue" evidence="1">
    <location>
        <position position="35"/>
    </location>
</feature>
<dbReference type="EMBL" id="JABFAF010000002">
    <property type="protein sequence ID" value="MBA0849317.1"/>
    <property type="molecule type" value="Genomic_DNA"/>
</dbReference>
<evidence type="ECO:0000313" key="2">
    <source>
        <dbReference type="Proteomes" id="UP000593576"/>
    </source>
</evidence>
<organism evidence="1 2">
    <name type="scientific">Gossypium schwendimanii</name>
    <name type="common">Cotton</name>
    <dbReference type="NCBI Taxonomy" id="34291"/>
    <lineage>
        <taxon>Eukaryota</taxon>
        <taxon>Viridiplantae</taxon>
        <taxon>Streptophyta</taxon>
        <taxon>Embryophyta</taxon>
        <taxon>Tracheophyta</taxon>
        <taxon>Spermatophyta</taxon>
        <taxon>Magnoliopsida</taxon>
        <taxon>eudicotyledons</taxon>
        <taxon>Gunneridae</taxon>
        <taxon>Pentapetalae</taxon>
        <taxon>rosids</taxon>
        <taxon>malvids</taxon>
        <taxon>Malvales</taxon>
        <taxon>Malvaceae</taxon>
        <taxon>Malvoideae</taxon>
        <taxon>Gossypium</taxon>
    </lineage>
</organism>
<keyword evidence="2" id="KW-1185">Reference proteome</keyword>
<accession>A0A7J9KS81</accession>
<reference evidence="1 2" key="1">
    <citation type="journal article" date="2019" name="Genome Biol. Evol.">
        <title>Insights into the evolution of the New World diploid cottons (Gossypium, subgenus Houzingenia) based on genome sequencing.</title>
        <authorList>
            <person name="Grover C.E."/>
            <person name="Arick M.A. 2nd"/>
            <person name="Thrash A."/>
            <person name="Conover J.L."/>
            <person name="Sanders W.S."/>
            <person name="Peterson D.G."/>
            <person name="Frelichowski J.E."/>
            <person name="Scheffler J.A."/>
            <person name="Scheffler B.E."/>
            <person name="Wendel J.F."/>
        </authorList>
    </citation>
    <scope>NUCLEOTIDE SEQUENCE [LARGE SCALE GENOMIC DNA]</scope>
    <source>
        <strain evidence="1">1</strain>
        <tissue evidence="1">Leaf</tissue>
    </source>
</reference>
<dbReference type="OrthoDB" id="10298906at2759"/>
<name>A0A7J9KS81_GOSSC</name>
<protein>
    <submittedName>
        <fullName evidence="1">Uncharacterized protein</fullName>
    </submittedName>
</protein>
<gene>
    <name evidence="1" type="ORF">Goshw_014323</name>
</gene>
<evidence type="ECO:0000313" key="1">
    <source>
        <dbReference type="EMBL" id="MBA0849317.1"/>
    </source>
</evidence>
<sequence>MEIDDFPSHIIEEIKNTWESLNSLRLSIDSLNLDE</sequence>
<comment type="caution">
    <text evidence="1">The sequence shown here is derived from an EMBL/GenBank/DDBJ whole genome shotgun (WGS) entry which is preliminary data.</text>
</comment>
<dbReference type="AlphaFoldDB" id="A0A7J9KS81"/>
<dbReference type="Proteomes" id="UP000593576">
    <property type="component" value="Unassembled WGS sequence"/>
</dbReference>
<proteinExistence type="predicted"/>